<evidence type="ECO:0000313" key="2">
    <source>
        <dbReference type="Proteomes" id="UP000434580"/>
    </source>
</evidence>
<sequence>MPLTHLWVLFGYLQSKEDEHQNLLERLIAHTNEDSNSRDEAIILTGSEIKIVHTFSTNMRQWRSRNAPTIAQHLASALFIELSNQNILGFNSDNLLLDQSLKKDWFRYISKEFPKA</sequence>
<reference evidence="1 2" key="1">
    <citation type="submission" date="2019-11" db="EMBL/GenBank/DDBJ databases">
        <authorList>
            <person name="Holert J."/>
        </authorList>
    </citation>
    <scope>NUCLEOTIDE SEQUENCE [LARGE SCALE GENOMIC DNA]</scope>
    <source>
        <strain evidence="1">BC5_2</strain>
    </source>
</reference>
<dbReference type="EMBL" id="CACSII010000001">
    <property type="protein sequence ID" value="CAA0079493.1"/>
    <property type="molecule type" value="Genomic_DNA"/>
</dbReference>
<evidence type="ECO:0000313" key="1">
    <source>
        <dbReference type="EMBL" id="CAA0079493.1"/>
    </source>
</evidence>
<organism evidence="1 2">
    <name type="scientific">BD1-7 clade bacterium</name>
    <dbReference type="NCBI Taxonomy" id="2029982"/>
    <lineage>
        <taxon>Bacteria</taxon>
        <taxon>Pseudomonadati</taxon>
        <taxon>Pseudomonadota</taxon>
        <taxon>Gammaproteobacteria</taxon>
        <taxon>Cellvibrionales</taxon>
        <taxon>Spongiibacteraceae</taxon>
        <taxon>BD1-7 clade</taxon>
    </lineage>
</organism>
<name>A0A5S9N6X4_9GAMM</name>
<gene>
    <name evidence="1" type="ORF">DPBNPPHM_00147</name>
</gene>
<accession>A0A5S9N6X4</accession>
<dbReference type="Proteomes" id="UP000434580">
    <property type="component" value="Unassembled WGS sequence"/>
</dbReference>
<protein>
    <submittedName>
        <fullName evidence="1">Uncharacterized protein</fullName>
    </submittedName>
</protein>
<dbReference type="AlphaFoldDB" id="A0A5S9N6X4"/>
<proteinExistence type="predicted"/>